<dbReference type="Proteomes" id="UP000663836">
    <property type="component" value="Unassembled WGS sequence"/>
</dbReference>
<dbReference type="Gene3D" id="3.10.450.10">
    <property type="match status" value="1"/>
</dbReference>
<evidence type="ECO:0000256" key="5">
    <source>
        <dbReference type="ARBA" id="ARBA00022704"/>
    </source>
</evidence>
<dbReference type="EMBL" id="CAJOBD010000998">
    <property type="protein sequence ID" value="CAF3746541.1"/>
    <property type="molecule type" value="Genomic_DNA"/>
</dbReference>
<comment type="similarity">
    <text evidence="2">Belongs to the cystatin family.</text>
</comment>
<protein>
    <recommendedName>
        <fullName evidence="7">Cystatin domain-containing protein</fullName>
    </recommendedName>
</protein>
<comment type="subcellular location">
    <subcellularLocation>
        <location evidence="1">Cytoplasm</location>
    </subcellularLocation>
</comment>
<evidence type="ECO:0000313" key="8">
    <source>
        <dbReference type="EMBL" id="CAF0967586.1"/>
    </source>
</evidence>
<organism evidence="9 10">
    <name type="scientific">Rotaria sordida</name>
    <dbReference type="NCBI Taxonomy" id="392033"/>
    <lineage>
        <taxon>Eukaryota</taxon>
        <taxon>Metazoa</taxon>
        <taxon>Spiralia</taxon>
        <taxon>Gnathifera</taxon>
        <taxon>Rotifera</taxon>
        <taxon>Eurotatoria</taxon>
        <taxon>Bdelloidea</taxon>
        <taxon>Philodinida</taxon>
        <taxon>Philodinidae</taxon>
        <taxon>Rotaria</taxon>
    </lineage>
</organism>
<dbReference type="Pfam" id="PF00031">
    <property type="entry name" value="Cystatin"/>
    <property type="match status" value="1"/>
</dbReference>
<evidence type="ECO:0000256" key="1">
    <source>
        <dbReference type="ARBA" id="ARBA00004496"/>
    </source>
</evidence>
<feature type="region of interest" description="Disordered" evidence="6">
    <location>
        <begin position="1"/>
        <end position="26"/>
    </location>
</feature>
<reference evidence="9" key="1">
    <citation type="submission" date="2021-02" db="EMBL/GenBank/DDBJ databases">
        <authorList>
            <person name="Nowell W R."/>
        </authorList>
    </citation>
    <scope>NUCLEOTIDE SEQUENCE</scope>
</reference>
<comment type="caution">
    <text evidence="9">The sequence shown here is derived from an EMBL/GenBank/DDBJ whole genome shotgun (WGS) entry which is preliminary data.</text>
</comment>
<feature type="region of interest" description="Disordered" evidence="6">
    <location>
        <begin position="104"/>
        <end position="125"/>
    </location>
</feature>
<dbReference type="EMBL" id="CAJNOT010000395">
    <property type="protein sequence ID" value="CAF0967586.1"/>
    <property type="molecule type" value="Genomic_DNA"/>
</dbReference>
<evidence type="ECO:0000256" key="6">
    <source>
        <dbReference type="SAM" id="MobiDB-lite"/>
    </source>
</evidence>
<feature type="domain" description="Cystatin" evidence="7">
    <location>
        <begin position="39"/>
        <end position="93"/>
    </location>
</feature>
<dbReference type="Proteomes" id="UP000663864">
    <property type="component" value="Unassembled WGS sequence"/>
</dbReference>
<dbReference type="InterPro" id="IPR001713">
    <property type="entry name" value="Prot_inh_stefin"/>
</dbReference>
<name>A0A818XXB2_9BILA</name>
<evidence type="ECO:0000259" key="7">
    <source>
        <dbReference type="Pfam" id="PF00031"/>
    </source>
</evidence>
<dbReference type="PANTHER" id="PTHR11414:SF21">
    <property type="entry name" value="CYSTATIN 14A, TANDEM DUPLICATE 1-RELATED"/>
    <property type="match status" value="1"/>
</dbReference>
<dbReference type="PANTHER" id="PTHR11414">
    <property type="entry name" value="CYSTATIN FAMILY MEMBER"/>
    <property type="match status" value="1"/>
</dbReference>
<dbReference type="AlphaFoldDB" id="A0A818XXB2"/>
<dbReference type="InterPro" id="IPR018073">
    <property type="entry name" value="Prot_inh_cystat_CS"/>
</dbReference>
<evidence type="ECO:0000313" key="9">
    <source>
        <dbReference type="EMBL" id="CAF3746541.1"/>
    </source>
</evidence>
<dbReference type="PROSITE" id="PS00287">
    <property type="entry name" value="CYSTATIN"/>
    <property type="match status" value="1"/>
</dbReference>
<accession>A0A818XXB2</accession>
<evidence type="ECO:0000313" key="10">
    <source>
        <dbReference type="Proteomes" id="UP000663836"/>
    </source>
</evidence>
<evidence type="ECO:0000256" key="3">
    <source>
        <dbReference type="ARBA" id="ARBA00022490"/>
    </source>
</evidence>
<evidence type="ECO:0000256" key="4">
    <source>
        <dbReference type="ARBA" id="ARBA00022690"/>
    </source>
</evidence>
<gene>
    <name evidence="9" type="ORF">JBS370_LOCUS12318</name>
    <name evidence="8" type="ORF">ZHD862_LOCUS10830</name>
</gene>
<proteinExistence type="inferred from homology"/>
<sequence>MSSKKDSATPDEPTTHKPPVCGGIAGLRPVNEEDLKVWDTYKEHLEKKIQDQFKVPKSHTLKPVQVATQVVAGMNYFFKVELPDKKYATARVYHVPWQKDTHGKADQVSVHAKLSESPNEDLGHF</sequence>
<dbReference type="InterPro" id="IPR046350">
    <property type="entry name" value="Cystatin_sf"/>
</dbReference>
<keyword evidence="4" id="KW-0646">Protease inhibitor</keyword>
<dbReference type="GO" id="GO:0004869">
    <property type="term" value="F:cysteine-type endopeptidase inhibitor activity"/>
    <property type="evidence" value="ECO:0007669"/>
    <property type="project" value="UniProtKB-KW"/>
</dbReference>
<dbReference type="InterPro" id="IPR000010">
    <property type="entry name" value="Cystatin_dom"/>
</dbReference>
<evidence type="ECO:0000256" key="2">
    <source>
        <dbReference type="ARBA" id="ARBA00009403"/>
    </source>
</evidence>
<dbReference type="SUPFAM" id="SSF54403">
    <property type="entry name" value="Cystatin/monellin"/>
    <property type="match status" value="1"/>
</dbReference>
<dbReference type="GO" id="GO:0005829">
    <property type="term" value="C:cytosol"/>
    <property type="evidence" value="ECO:0007669"/>
    <property type="project" value="TreeGrafter"/>
</dbReference>
<keyword evidence="3" id="KW-0963">Cytoplasm</keyword>
<keyword evidence="5" id="KW-0789">Thiol protease inhibitor</keyword>